<dbReference type="KEGG" id="llu:AKJ09_06369"/>
<organism evidence="1 2">
    <name type="scientific">Labilithrix luteola</name>
    <dbReference type="NCBI Taxonomy" id="1391654"/>
    <lineage>
        <taxon>Bacteria</taxon>
        <taxon>Pseudomonadati</taxon>
        <taxon>Myxococcota</taxon>
        <taxon>Polyangia</taxon>
        <taxon>Polyangiales</taxon>
        <taxon>Labilitrichaceae</taxon>
        <taxon>Labilithrix</taxon>
    </lineage>
</organism>
<reference evidence="1 2" key="1">
    <citation type="submission" date="2015-08" db="EMBL/GenBank/DDBJ databases">
        <authorList>
            <person name="Babu N.S."/>
            <person name="Beckwith C.J."/>
            <person name="Beseler K.G."/>
            <person name="Brison A."/>
            <person name="Carone J.V."/>
            <person name="Caskin T.P."/>
            <person name="Diamond M."/>
            <person name="Durham M.E."/>
            <person name="Foxe J.M."/>
            <person name="Go M."/>
            <person name="Henderson B.A."/>
            <person name="Jones I.B."/>
            <person name="McGettigan J.A."/>
            <person name="Micheletti S.J."/>
            <person name="Nasrallah M.E."/>
            <person name="Ortiz D."/>
            <person name="Piller C.R."/>
            <person name="Privatt S.R."/>
            <person name="Schneider S.L."/>
            <person name="Sharp S."/>
            <person name="Smith T.C."/>
            <person name="Stanton J.D."/>
            <person name="Ullery H.E."/>
            <person name="Wilson R.J."/>
            <person name="Serrano M.G."/>
            <person name="Buck G."/>
            <person name="Lee V."/>
            <person name="Wang Y."/>
            <person name="Carvalho R."/>
            <person name="Voegtly L."/>
            <person name="Shi R."/>
            <person name="Duckworth R."/>
            <person name="Johnson A."/>
            <person name="Loviza R."/>
            <person name="Walstead R."/>
            <person name="Shah Z."/>
            <person name="Kiflezghi M."/>
            <person name="Wade K."/>
            <person name="Ball S.L."/>
            <person name="Bradley K.W."/>
            <person name="Asai D.J."/>
            <person name="Bowman C.A."/>
            <person name="Russell D.A."/>
            <person name="Pope W.H."/>
            <person name="Jacobs-Sera D."/>
            <person name="Hendrix R.W."/>
            <person name="Hatfull G.F."/>
        </authorList>
    </citation>
    <scope>NUCLEOTIDE SEQUENCE [LARGE SCALE GENOMIC DNA]</scope>
    <source>
        <strain evidence="1 2">DSM 27648</strain>
    </source>
</reference>
<accession>A0A0K1Q1P9</accession>
<evidence type="ECO:0000313" key="2">
    <source>
        <dbReference type="Proteomes" id="UP000064967"/>
    </source>
</evidence>
<protein>
    <submittedName>
        <fullName evidence="1">Uncharacterized protein</fullName>
    </submittedName>
</protein>
<gene>
    <name evidence="1" type="ORF">AKJ09_06369</name>
</gene>
<dbReference type="STRING" id="1391654.AKJ09_06369"/>
<dbReference type="Proteomes" id="UP000064967">
    <property type="component" value="Chromosome"/>
</dbReference>
<name>A0A0K1Q1P9_9BACT</name>
<proteinExistence type="predicted"/>
<dbReference type="AlphaFoldDB" id="A0A0K1Q1P9"/>
<dbReference type="EMBL" id="CP012333">
    <property type="protein sequence ID" value="AKU99705.1"/>
    <property type="molecule type" value="Genomic_DNA"/>
</dbReference>
<keyword evidence="2" id="KW-1185">Reference proteome</keyword>
<evidence type="ECO:0000313" key="1">
    <source>
        <dbReference type="EMBL" id="AKU99705.1"/>
    </source>
</evidence>
<sequence length="216" mass="24960">MRRDSSSLVDEDEGESLIPDCLAAVDAWEARLAAGEENALDCLGVLQEWIRVDTIQPIFERLGEISKEEFFFFFLMRARLRQMKFDDLVKAAPSEGDNPETYFVVREWAYRQPYSWRRVPFNELSKHHERGGSSPIRLFEEVVPHLHAYTMAETATELRPGWRNALREVGRGLRPGLEVVCEVARAQGVVDPKEIRALVQWAESTKLERTRWEPGE</sequence>